<dbReference type="HOGENOM" id="CLU_076390_0_0_1"/>
<keyword evidence="3" id="KW-1185">Reference proteome</keyword>
<sequence length="199" mass="23093">MASENSKSANQVDSTPKKRRPGFKIGPDNLPDGTYRRKVVKIKKELIRKAKIKKSYAKIKASESISLATTNTLTSSLKNLPSQELHPERQAMLNTPDEEITSTNKQEQFPQRRHRSKRPSYFEKEQAFAEKKKAEKEAQREEFKRRAKERAEKLEDRKRFRKAMAKARIPGKNGQRKLGRESVVLLEKIKKNFEGKKIT</sequence>
<evidence type="ECO:0008006" key="4">
    <source>
        <dbReference type="Google" id="ProtNLM"/>
    </source>
</evidence>
<dbReference type="Proteomes" id="UP000030854">
    <property type="component" value="Unassembled WGS sequence"/>
</dbReference>
<gene>
    <name evidence="2" type="ORF">EV44_g6214</name>
</gene>
<dbReference type="PANTHER" id="PTHR41805">
    <property type="entry name" value="EXPRESSED PROTEIN"/>
    <property type="match status" value="1"/>
</dbReference>
<feature type="compositionally biased region" description="Polar residues" evidence="1">
    <location>
        <begin position="1"/>
        <end position="14"/>
    </location>
</feature>
<comment type="caution">
    <text evidence="2">The sequence shown here is derived from an EMBL/GenBank/DDBJ whole genome shotgun (WGS) entry which is preliminary data.</text>
</comment>
<dbReference type="AlphaFoldDB" id="A0A0B1PI29"/>
<reference evidence="2 3" key="1">
    <citation type="journal article" date="2014" name="BMC Genomics">
        <title>Adaptive genomic structural variation in the grape powdery mildew pathogen, Erysiphe necator.</title>
        <authorList>
            <person name="Jones L."/>
            <person name="Riaz S."/>
            <person name="Morales-Cruz A."/>
            <person name="Amrine K.C."/>
            <person name="McGuire B."/>
            <person name="Gubler W.D."/>
            <person name="Walker M.A."/>
            <person name="Cantu D."/>
        </authorList>
    </citation>
    <scope>NUCLEOTIDE SEQUENCE [LARGE SCALE GENOMIC DNA]</scope>
    <source>
        <strain evidence="3">c</strain>
    </source>
</reference>
<feature type="region of interest" description="Disordered" evidence="1">
    <location>
        <begin position="1"/>
        <end position="34"/>
    </location>
</feature>
<feature type="region of interest" description="Disordered" evidence="1">
    <location>
        <begin position="76"/>
        <end position="159"/>
    </location>
</feature>
<dbReference type="OrthoDB" id="2135053at2759"/>
<organism evidence="2 3">
    <name type="scientific">Uncinula necator</name>
    <name type="common">Grape powdery mildew</name>
    <dbReference type="NCBI Taxonomy" id="52586"/>
    <lineage>
        <taxon>Eukaryota</taxon>
        <taxon>Fungi</taxon>
        <taxon>Dikarya</taxon>
        <taxon>Ascomycota</taxon>
        <taxon>Pezizomycotina</taxon>
        <taxon>Leotiomycetes</taxon>
        <taxon>Erysiphales</taxon>
        <taxon>Erysiphaceae</taxon>
        <taxon>Erysiphe</taxon>
    </lineage>
</organism>
<evidence type="ECO:0000313" key="2">
    <source>
        <dbReference type="EMBL" id="KHJ36159.1"/>
    </source>
</evidence>
<protein>
    <recommendedName>
        <fullName evidence="4">rRNA-processing protein FYV7</fullName>
    </recommendedName>
</protein>
<proteinExistence type="predicted"/>
<dbReference type="OMA" id="RTKEANV"/>
<evidence type="ECO:0000256" key="1">
    <source>
        <dbReference type="SAM" id="MobiDB-lite"/>
    </source>
</evidence>
<dbReference type="EMBL" id="JNVN01000124">
    <property type="protein sequence ID" value="KHJ36159.1"/>
    <property type="molecule type" value="Genomic_DNA"/>
</dbReference>
<dbReference type="PANTHER" id="PTHR41805:SF1">
    <property type="entry name" value="RRNA-PROCESSING PROTEIN FYV7"/>
    <property type="match status" value="1"/>
</dbReference>
<accession>A0A0B1PI29</accession>
<evidence type="ECO:0000313" key="3">
    <source>
        <dbReference type="Proteomes" id="UP000030854"/>
    </source>
</evidence>
<name>A0A0B1PI29_UNCNE</name>
<feature type="compositionally biased region" description="Basic and acidic residues" evidence="1">
    <location>
        <begin position="120"/>
        <end position="158"/>
    </location>
</feature>